<dbReference type="Proteomes" id="UP000182998">
    <property type="component" value="Unassembled WGS sequence"/>
</dbReference>
<dbReference type="PATRIC" id="fig|451.8.peg.1332"/>
<dbReference type="HOGENOM" id="CLU_902931_0_0_6"/>
<dbReference type="STRING" id="451.B6N58_06170"/>
<evidence type="ECO:0000313" key="1">
    <source>
        <dbReference type="EMBL" id="CEG61260.1"/>
    </source>
</evidence>
<reference evidence="2 4" key="3">
    <citation type="submission" date="2016-10" db="EMBL/GenBank/DDBJ databases">
        <authorList>
            <person name="Varghese N."/>
            <person name="Submissions S."/>
        </authorList>
    </citation>
    <scope>NUCLEOTIDE SEQUENCE [LARGE SCALE GENOMIC DNA]</scope>
    <source>
        <strain evidence="2 4">ATCC 33218</strain>
    </source>
</reference>
<reference evidence="1" key="2">
    <citation type="submission" date="2014-09" db="EMBL/GenBank/DDBJ databases">
        <authorList>
            <person name="GOMEZ-VALERO Laura"/>
        </authorList>
    </citation>
    <scope>NUCLEOTIDE SEQUENCE</scope>
    <source>
        <strain evidence="1">ATCC33218</strain>
    </source>
</reference>
<evidence type="ECO:0000313" key="2">
    <source>
        <dbReference type="EMBL" id="SCY34164.1"/>
    </source>
</evidence>
<accession>A0A098GGY9</accession>
<dbReference type="Proteomes" id="UP000032414">
    <property type="component" value="Chromosome I"/>
</dbReference>
<organism evidence="1 3">
    <name type="scientific">Legionella micdadei</name>
    <name type="common">Tatlockia micdadei</name>
    <dbReference type="NCBI Taxonomy" id="451"/>
    <lineage>
        <taxon>Bacteria</taxon>
        <taxon>Pseudomonadati</taxon>
        <taxon>Pseudomonadota</taxon>
        <taxon>Gammaproteobacteria</taxon>
        <taxon>Legionellales</taxon>
        <taxon>Legionellaceae</taxon>
        <taxon>Legionella</taxon>
    </lineage>
</organism>
<dbReference type="AlphaFoldDB" id="A0A098GGY9"/>
<dbReference type="OrthoDB" id="5637716at2"/>
<keyword evidence="4" id="KW-1185">Reference proteome</keyword>
<evidence type="ECO:0000313" key="4">
    <source>
        <dbReference type="Proteomes" id="UP000182998"/>
    </source>
</evidence>
<dbReference type="EMBL" id="LN614830">
    <property type="protein sequence ID" value="CEG61260.1"/>
    <property type="molecule type" value="Genomic_DNA"/>
</dbReference>
<sequence length="308" mass="34459">MAWASKFFSKSLVTGGFGAGAGYLVQQAWEYKQFQEKMESLSSTQEPPERAIVEADQKEWLLFGRQSPGYVRDPVKNPKNHLWDQISQSSQLIKGLGTAIDNESHYELLPGSDFVTEPFTQDPKAPKVLIKPAQMIGKELREIGDDEQFEVNFARKQAFAKETGKKSPFYHSSFALRKVTEERPANPNAVVISGKETKKLIEEINKTICEPQHCTMYTSNCYSAAMYGTGALAKIIDQRIGGDETKKKADIQSIVEVVKKVSQDNFGRGVNNNPVVNVQLTSELPKILARHGLVHKETEQQTQRPSNP</sequence>
<reference evidence="3" key="1">
    <citation type="submission" date="2014-09" db="EMBL/GenBank/DDBJ databases">
        <authorList>
            <person name="Gomez-Valero L."/>
        </authorList>
    </citation>
    <scope>NUCLEOTIDE SEQUENCE [LARGE SCALE GENOMIC DNA]</scope>
    <source>
        <strain evidence="3">ATCC33218</strain>
    </source>
</reference>
<name>A0A098GGY9_LEGMI</name>
<dbReference type="KEGG" id="tmc:LMI_1972"/>
<dbReference type="RefSeq" id="WP_045099534.1">
    <property type="nucleotide sequence ID" value="NZ_CP020614.1"/>
</dbReference>
<protein>
    <submittedName>
        <fullName evidence="1">Uncharacterized protein</fullName>
    </submittedName>
</protein>
<evidence type="ECO:0000313" key="3">
    <source>
        <dbReference type="Proteomes" id="UP000032414"/>
    </source>
</evidence>
<dbReference type="EMBL" id="FMVN01000006">
    <property type="protein sequence ID" value="SCY34164.1"/>
    <property type="molecule type" value="Genomic_DNA"/>
</dbReference>
<proteinExistence type="predicted"/>
<gene>
    <name evidence="1" type="ORF">LMI_1972</name>
    <name evidence="2" type="ORF">SAMN02982997_01471</name>
</gene>